<feature type="compositionally biased region" description="Polar residues" evidence="1">
    <location>
        <begin position="223"/>
        <end position="238"/>
    </location>
</feature>
<feature type="region of interest" description="Disordered" evidence="1">
    <location>
        <begin position="64"/>
        <end position="170"/>
    </location>
</feature>
<evidence type="ECO:0000313" key="2">
    <source>
        <dbReference type="EMBL" id="KAK3332512.1"/>
    </source>
</evidence>
<feature type="region of interest" description="Disordered" evidence="1">
    <location>
        <begin position="362"/>
        <end position="385"/>
    </location>
</feature>
<feature type="compositionally biased region" description="Low complexity" evidence="1">
    <location>
        <begin position="213"/>
        <end position="222"/>
    </location>
</feature>
<protein>
    <submittedName>
        <fullName evidence="2">Uncharacterized protein</fullName>
    </submittedName>
</protein>
<feature type="compositionally biased region" description="Low complexity" evidence="1">
    <location>
        <begin position="97"/>
        <end position="143"/>
    </location>
</feature>
<dbReference type="Proteomes" id="UP001286456">
    <property type="component" value="Unassembled WGS sequence"/>
</dbReference>
<sequence>MMPAQGRQGAPRLPSVDEATVPFSALFDSNRNFDRATIEATVQFADSSIFVASDGRRYLFKSLPDDDFAPAPAPSPPRYSTISSSRQAQVQQLQFESESPSQSWSQSQAQSPPPAGASLDSRSSGRSSLPIRRRPVSVSSPRSYTDSGGAAQHRQTSAAVPDVDPDALTRDATSMMGNLNLNSNRFSATPLFAHSDGGVQAAEALSESYPGQEETSPSSPTPRSASYQVPPTTQSYTDANAPHLPVFGNPVVDFDYGNYMAQANYQALMSRQQASSTEPRYESLMEHSNPIYVHMPSDEYSPWGAVSPEKELAEVQTHGDYRPVAARDQASSPEYQPSYVDNGRTYHQSSNFFDTQTPIVVHQTQRHTPSTSSDSRSTSRDNVLPGEDLLFDGPIKSAETITSPVFLDGLLKVFRNTITHDLRFHCKVGNDSETFWMKANKAQLVPIYAYDPRFPNVVYIRDNEIDKGNGFMQVSQGSHGQRGGIYKFDRLNELCDFQAKLTSEKVVLDITSVKLVKLSKANSRSSNTYSSVRLQIWHEANMRRSSQSDALSFVTAGTALSGPLRERLVPSSSRLMIYLGRLGEYIDVFITDDIEVKAEGETMVKLKARKAGAFSKKGSRWPGIKAHIEPKHGSEPAGLDIHGQAPDVDLESTFDLYKTFEIDFENSPSQDNFLRKWDEVMRERRAQRKKLDQIREDMEGSVFTGRTALSGLRF</sequence>
<evidence type="ECO:0000313" key="3">
    <source>
        <dbReference type="Proteomes" id="UP001286456"/>
    </source>
</evidence>
<dbReference type="AlphaFoldDB" id="A0AAE0IWG1"/>
<gene>
    <name evidence="2" type="ORF">B0T19DRAFT_415851</name>
</gene>
<dbReference type="EMBL" id="JAUEPO010000002">
    <property type="protein sequence ID" value="KAK3332512.1"/>
    <property type="molecule type" value="Genomic_DNA"/>
</dbReference>
<feature type="region of interest" description="Disordered" evidence="1">
    <location>
        <begin position="202"/>
        <end position="241"/>
    </location>
</feature>
<evidence type="ECO:0000256" key="1">
    <source>
        <dbReference type="SAM" id="MobiDB-lite"/>
    </source>
</evidence>
<reference evidence="2" key="2">
    <citation type="submission" date="2023-06" db="EMBL/GenBank/DDBJ databases">
        <authorList>
            <consortium name="Lawrence Berkeley National Laboratory"/>
            <person name="Haridas S."/>
            <person name="Hensen N."/>
            <person name="Bonometti L."/>
            <person name="Westerberg I."/>
            <person name="Brannstrom I.O."/>
            <person name="Guillou S."/>
            <person name="Cros-Aarteil S."/>
            <person name="Calhoun S."/>
            <person name="Kuo A."/>
            <person name="Mondo S."/>
            <person name="Pangilinan J."/>
            <person name="Riley R."/>
            <person name="Labutti K."/>
            <person name="Andreopoulos B."/>
            <person name="Lipzen A."/>
            <person name="Chen C."/>
            <person name="Yanf M."/>
            <person name="Daum C."/>
            <person name="Ng V."/>
            <person name="Clum A."/>
            <person name="Steindorff A."/>
            <person name="Ohm R."/>
            <person name="Martin F."/>
            <person name="Silar P."/>
            <person name="Natvig D."/>
            <person name="Lalanne C."/>
            <person name="Gautier V."/>
            <person name="Ament-Velasquez S.L."/>
            <person name="Kruys A."/>
            <person name="Hutchinson M.I."/>
            <person name="Powell A.J."/>
            <person name="Barry K."/>
            <person name="Miller A.N."/>
            <person name="Grigoriev I.V."/>
            <person name="Debuchy R."/>
            <person name="Gladieux P."/>
            <person name="Thoren M.H."/>
            <person name="Johannesson H."/>
        </authorList>
    </citation>
    <scope>NUCLEOTIDE SEQUENCE</scope>
    <source>
        <strain evidence="2">SMH4131-1</strain>
    </source>
</reference>
<reference evidence="2" key="1">
    <citation type="journal article" date="2023" name="Mol. Phylogenet. Evol.">
        <title>Genome-scale phylogeny and comparative genomics of the fungal order Sordariales.</title>
        <authorList>
            <person name="Hensen N."/>
            <person name="Bonometti L."/>
            <person name="Westerberg I."/>
            <person name="Brannstrom I.O."/>
            <person name="Guillou S."/>
            <person name="Cros-Aarteil S."/>
            <person name="Calhoun S."/>
            <person name="Haridas S."/>
            <person name="Kuo A."/>
            <person name="Mondo S."/>
            <person name="Pangilinan J."/>
            <person name="Riley R."/>
            <person name="LaButti K."/>
            <person name="Andreopoulos B."/>
            <person name="Lipzen A."/>
            <person name="Chen C."/>
            <person name="Yan M."/>
            <person name="Daum C."/>
            <person name="Ng V."/>
            <person name="Clum A."/>
            <person name="Steindorff A."/>
            <person name="Ohm R.A."/>
            <person name="Martin F."/>
            <person name="Silar P."/>
            <person name="Natvig D.O."/>
            <person name="Lalanne C."/>
            <person name="Gautier V."/>
            <person name="Ament-Velasquez S.L."/>
            <person name="Kruys A."/>
            <person name="Hutchinson M.I."/>
            <person name="Powell A.J."/>
            <person name="Barry K."/>
            <person name="Miller A.N."/>
            <person name="Grigoriev I.V."/>
            <person name="Debuchy R."/>
            <person name="Gladieux P."/>
            <person name="Hiltunen Thoren M."/>
            <person name="Johannesson H."/>
        </authorList>
    </citation>
    <scope>NUCLEOTIDE SEQUENCE</scope>
    <source>
        <strain evidence="2">SMH4131-1</strain>
    </source>
</reference>
<comment type="caution">
    <text evidence="2">The sequence shown here is derived from an EMBL/GenBank/DDBJ whole genome shotgun (WGS) entry which is preliminary data.</text>
</comment>
<feature type="compositionally biased region" description="Polar residues" evidence="1">
    <location>
        <begin position="78"/>
        <end position="96"/>
    </location>
</feature>
<keyword evidence="3" id="KW-1185">Reference proteome</keyword>
<proteinExistence type="predicted"/>
<organism evidence="2 3">
    <name type="scientific">Cercophora scortea</name>
    <dbReference type="NCBI Taxonomy" id="314031"/>
    <lineage>
        <taxon>Eukaryota</taxon>
        <taxon>Fungi</taxon>
        <taxon>Dikarya</taxon>
        <taxon>Ascomycota</taxon>
        <taxon>Pezizomycotina</taxon>
        <taxon>Sordariomycetes</taxon>
        <taxon>Sordariomycetidae</taxon>
        <taxon>Sordariales</taxon>
        <taxon>Lasiosphaeriaceae</taxon>
        <taxon>Cercophora</taxon>
    </lineage>
</organism>
<accession>A0AAE0IWG1</accession>
<name>A0AAE0IWG1_9PEZI</name>